<organism evidence="1 2">
    <name type="scientific">Daphnia magna</name>
    <dbReference type="NCBI Taxonomy" id="35525"/>
    <lineage>
        <taxon>Eukaryota</taxon>
        <taxon>Metazoa</taxon>
        <taxon>Ecdysozoa</taxon>
        <taxon>Arthropoda</taxon>
        <taxon>Crustacea</taxon>
        <taxon>Branchiopoda</taxon>
        <taxon>Diplostraca</taxon>
        <taxon>Cladocera</taxon>
        <taxon>Anomopoda</taxon>
        <taxon>Daphniidae</taxon>
        <taxon>Daphnia</taxon>
    </lineage>
</organism>
<accession>A0A164W1M2</accession>
<reference evidence="1 2" key="1">
    <citation type="submission" date="2016-03" db="EMBL/GenBank/DDBJ databases">
        <title>EvidentialGene: Evidence-directed Construction of Genes on Genomes.</title>
        <authorList>
            <person name="Gilbert D.G."/>
            <person name="Choi J.-H."/>
            <person name="Mockaitis K."/>
            <person name="Colbourne J."/>
            <person name="Pfrender M."/>
        </authorList>
    </citation>
    <scope>NUCLEOTIDE SEQUENCE [LARGE SCALE GENOMIC DNA]</scope>
    <source>
        <strain evidence="1 2">Xinb3</strain>
        <tissue evidence="1">Complete organism</tissue>
    </source>
</reference>
<evidence type="ECO:0000313" key="2">
    <source>
        <dbReference type="Proteomes" id="UP000076858"/>
    </source>
</evidence>
<name>A0A164W1M2_9CRUS</name>
<proteinExistence type="predicted"/>
<sequence length="68" mass="7721">MQAGQREGRQKGHVLHMDGVGSLEHLGRAPTFRSNRLAGRLSKRIDSAFYRRSLRTSPDSQLNLLEFL</sequence>
<dbReference type="AlphaFoldDB" id="A0A164W1M2"/>
<evidence type="ECO:0000313" key="1">
    <source>
        <dbReference type="EMBL" id="KZS12867.1"/>
    </source>
</evidence>
<comment type="caution">
    <text evidence="1">The sequence shown here is derived from an EMBL/GenBank/DDBJ whole genome shotgun (WGS) entry which is preliminary data.</text>
</comment>
<gene>
    <name evidence="1" type="ORF">APZ42_022128</name>
</gene>
<keyword evidence="2" id="KW-1185">Reference proteome</keyword>
<dbReference type="EMBL" id="LRGB01001348">
    <property type="protein sequence ID" value="KZS12867.1"/>
    <property type="molecule type" value="Genomic_DNA"/>
</dbReference>
<protein>
    <submittedName>
        <fullName evidence="1">Uncharacterized protein</fullName>
    </submittedName>
</protein>
<dbReference type="Proteomes" id="UP000076858">
    <property type="component" value="Unassembled WGS sequence"/>
</dbReference>